<evidence type="ECO:0000256" key="4">
    <source>
        <dbReference type="ARBA" id="ARBA00023212"/>
    </source>
</evidence>
<dbReference type="Proteomes" id="UP000039865">
    <property type="component" value="Unassembled WGS sequence"/>
</dbReference>
<feature type="compositionally biased region" description="Polar residues" evidence="7">
    <location>
        <begin position="70"/>
        <end position="100"/>
    </location>
</feature>
<name>A0A078ACX7_STYLE</name>
<feature type="domain" description="Enkurin" evidence="8">
    <location>
        <begin position="168"/>
        <end position="260"/>
    </location>
</feature>
<proteinExistence type="predicted"/>
<dbReference type="AlphaFoldDB" id="A0A078ACX7"/>
<dbReference type="PANTHER" id="PTHR21490:SF2">
    <property type="entry name" value="ENKURIN DOMAIN-CONTAINING PROTEIN 1"/>
    <property type="match status" value="1"/>
</dbReference>
<keyword evidence="6" id="KW-0175">Coiled coil</keyword>
<evidence type="ECO:0000259" key="8">
    <source>
        <dbReference type="PROSITE" id="PS51665"/>
    </source>
</evidence>
<keyword evidence="5" id="KW-0966">Cell projection</keyword>
<dbReference type="EMBL" id="CCKQ01008608">
    <property type="protein sequence ID" value="CDW80069.1"/>
    <property type="molecule type" value="Genomic_DNA"/>
</dbReference>
<dbReference type="Pfam" id="PF13864">
    <property type="entry name" value="Enkurin"/>
    <property type="match status" value="1"/>
</dbReference>
<protein>
    <recommendedName>
        <fullName evidence="8">Enkurin domain-containing protein</fullName>
    </recommendedName>
</protein>
<sequence length="288" mass="33770">MKGRQDRTAIADFLNPVNGYRGQLELMGKKPKDHRKENLKLIKQKEEENKKLEEEKAKGKGEPWKMKKFQNIQSKVKETLSQTDNQSRPQTAVSRPQTAVSRKDKPAHVAFGRSTSQNNSEDFEYKNTEDKENEQSEYNKIEYTDNQSEHQPIEKHKNFGKVPAYIEKYKEEHKIAEEKKQEEKAKSNIPEGTRLMGEDERVKTLEELNLEKRQISDLIFSMPLSMKTEALKNKKRELEQKLIEIERAITTFSRKVVYIRDENTDHQSVTNTPKVFGKFQQVPSKHHK</sequence>
<feature type="compositionally biased region" description="Basic and acidic residues" evidence="7">
    <location>
        <begin position="123"/>
        <end position="157"/>
    </location>
</feature>
<dbReference type="PROSITE" id="PS51665">
    <property type="entry name" value="ENKURIN"/>
    <property type="match status" value="1"/>
</dbReference>
<dbReference type="OrthoDB" id="431924at2759"/>
<evidence type="ECO:0000313" key="10">
    <source>
        <dbReference type="Proteomes" id="UP000039865"/>
    </source>
</evidence>
<keyword evidence="4" id="KW-0206">Cytoskeleton</keyword>
<dbReference type="InterPro" id="IPR052102">
    <property type="entry name" value="Enkurin_domain-protein"/>
</dbReference>
<evidence type="ECO:0000256" key="7">
    <source>
        <dbReference type="SAM" id="MobiDB-lite"/>
    </source>
</evidence>
<keyword evidence="3" id="KW-0963">Cytoplasm</keyword>
<dbReference type="PANTHER" id="PTHR21490">
    <property type="entry name" value="ENKURIN-RELATED"/>
    <property type="match status" value="1"/>
</dbReference>
<feature type="region of interest" description="Disordered" evidence="7">
    <location>
        <begin position="176"/>
        <end position="198"/>
    </location>
</feature>
<comment type="subcellular location">
    <subcellularLocation>
        <location evidence="1">Cell projection</location>
        <location evidence="1">Cilium</location>
    </subcellularLocation>
    <subcellularLocation>
        <location evidence="2">Cytoplasm</location>
        <location evidence="2">Cytoskeleton</location>
    </subcellularLocation>
</comment>
<feature type="compositionally biased region" description="Basic and acidic residues" evidence="7">
    <location>
        <begin position="27"/>
        <end position="65"/>
    </location>
</feature>
<feature type="region of interest" description="Disordered" evidence="7">
    <location>
        <begin position="26"/>
        <end position="159"/>
    </location>
</feature>
<gene>
    <name evidence="9" type="primary">Contig15502.g16515</name>
    <name evidence="9" type="ORF">STYLEM_9065</name>
</gene>
<evidence type="ECO:0000256" key="2">
    <source>
        <dbReference type="ARBA" id="ARBA00004245"/>
    </source>
</evidence>
<feature type="compositionally biased region" description="Basic and acidic residues" evidence="7">
    <location>
        <begin position="176"/>
        <end position="186"/>
    </location>
</feature>
<dbReference type="InParanoid" id="A0A078ACX7"/>
<dbReference type="GO" id="GO:0005881">
    <property type="term" value="C:cytoplasmic microtubule"/>
    <property type="evidence" value="ECO:0007669"/>
    <property type="project" value="TreeGrafter"/>
</dbReference>
<dbReference type="OMA" id="DHWRKEA"/>
<accession>A0A078ACX7</accession>
<evidence type="ECO:0000256" key="5">
    <source>
        <dbReference type="ARBA" id="ARBA00023273"/>
    </source>
</evidence>
<feature type="coiled-coil region" evidence="6">
    <location>
        <begin position="228"/>
        <end position="255"/>
    </location>
</feature>
<organism evidence="9 10">
    <name type="scientific">Stylonychia lemnae</name>
    <name type="common">Ciliate</name>
    <dbReference type="NCBI Taxonomy" id="5949"/>
    <lineage>
        <taxon>Eukaryota</taxon>
        <taxon>Sar</taxon>
        <taxon>Alveolata</taxon>
        <taxon>Ciliophora</taxon>
        <taxon>Intramacronucleata</taxon>
        <taxon>Spirotrichea</taxon>
        <taxon>Stichotrichia</taxon>
        <taxon>Sporadotrichida</taxon>
        <taxon>Oxytrichidae</taxon>
        <taxon>Stylonychinae</taxon>
        <taxon>Stylonychia</taxon>
    </lineage>
</organism>
<dbReference type="GO" id="GO:0005929">
    <property type="term" value="C:cilium"/>
    <property type="evidence" value="ECO:0007669"/>
    <property type="project" value="UniProtKB-SubCell"/>
</dbReference>
<reference evidence="9 10" key="1">
    <citation type="submission" date="2014-06" db="EMBL/GenBank/DDBJ databases">
        <authorList>
            <person name="Swart Estienne"/>
        </authorList>
    </citation>
    <scope>NUCLEOTIDE SEQUENCE [LARGE SCALE GENOMIC DNA]</scope>
    <source>
        <strain evidence="9 10">130c</strain>
    </source>
</reference>
<evidence type="ECO:0000256" key="6">
    <source>
        <dbReference type="SAM" id="Coils"/>
    </source>
</evidence>
<evidence type="ECO:0000313" key="9">
    <source>
        <dbReference type="EMBL" id="CDW80069.1"/>
    </source>
</evidence>
<evidence type="ECO:0000256" key="3">
    <source>
        <dbReference type="ARBA" id="ARBA00022490"/>
    </source>
</evidence>
<keyword evidence="10" id="KW-1185">Reference proteome</keyword>
<evidence type="ECO:0000256" key="1">
    <source>
        <dbReference type="ARBA" id="ARBA00004138"/>
    </source>
</evidence>
<dbReference type="InterPro" id="IPR027012">
    <property type="entry name" value="Enkurin_dom"/>
</dbReference>